<sequence>MKVCLMGFVEGCAWFRGPELCLVLTVGGSDGVKNGEVLVRGCCGLTRGLVQWPWCSMKDGIAVGRWCSDASARVIPYGLL</sequence>
<organism evidence="1 2">
    <name type="scientific">Hibiscus sabdariffa</name>
    <name type="common">roselle</name>
    <dbReference type="NCBI Taxonomy" id="183260"/>
    <lineage>
        <taxon>Eukaryota</taxon>
        <taxon>Viridiplantae</taxon>
        <taxon>Streptophyta</taxon>
        <taxon>Embryophyta</taxon>
        <taxon>Tracheophyta</taxon>
        <taxon>Spermatophyta</taxon>
        <taxon>Magnoliopsida</taxon>
        <taxon>eudicotyledons</taxon>
        <taxon>Gunneridae</taxon>
        <taxon>Pentapetalae</taxon>
        <taxon>rosids</taxon>
        <taxon>malvids</taxon>
        <taxon>Malvales</taxon>
        <taxon>Malvaceae</taxon>
        <taxon>Malvoideae</taxon>
        <taxon>Hibiscus</taxon>
    </lineage>
</organism>
<protein>
    <submittedName>
        <fullName evidence="1">Uncharacterized protein</fullName>
    </submittedName>
</protein>
<accession>A0ABR2G4S9</accession>
<dbReference type="EMBL" id="JBBPBM010000003">
    <property type="protein sequence ID" value="KAK8593988.1"/>
    <property type="molecule type" value="Genomic_DNA"/>
</dbReference>
<gene>
    <name evidence="1" type="ORF">V6N12_046060</name>
</gene>
<evidence type="ECO:0000313" key="2">
    <source>
        <dbReference type="Proteomes" id="UP001472677"/>
    </source>
</evidence>
<name>A0ABR2G4S9_9ROSI</name>
<reference evidence="1 2" key="1">
    <citation type="journal article" date="2024" name="G3 (Bethesda)">
        <title>Genome assembly of Hibiscus sabdariffa L. provides insights into metabolisms of medicinal natural products.</title>
        <authorList>
            <person name="Kim T."/>
        </authorList>
    </citation>
    <scope>NUCLEOTIDE SEQUENCE [LARGE SCALE GENOMIC DNA]</scope>
    <source>
        <strain evidence="1">TK-2024</strain>
        <tissue evidence="1">Old leaves</tissue>
    </source>
</reference>
<proteinExistence type="predicted"/>
<dbReference type="Proteomes" id="UP001472677">
    <property type="component" value="Unassembled WGS sequence"/>
</dbReference>
<keyword evidence="2" id="KW-1185">Reference proteome</keyword>
<evidence type="ECO:0000313" key="1">
    <source>
        <dbReference type="EMBL" id="KAK8593988.1"/>
    </source>
</evidence>
<comment type="caution">
    <text evidence="1">The sequence shown here is derived from an EMBL/GenBank/DDBJ whole genome shotgun (WGS) entry which is preliminary data.</text>
</comment>